<comment type="caution">
    <text evidence="1">The sequence shown here is derived from an EMBL/GenBank/DDBJ whole genome shotgun (WGS) entry which is preliminary data.</text>
</comment>
<dbReference type="Proteomes" id="UP001153269">
    <property type="component" value="Unassembled WGS sequence"/>
</dbReference>
<dbReference type="AlphaFoldDB" id="A0A9N7YEE0"/>
<reference evidence="1" key="1">
    <citation type="submission" date="2020-03" db="EMBL/GenBank/DDBJ databases">
        <authorList>
            <person name="Weist P."/>
        </authorList>
    </citation>
    <scope>NUCLEOTIDE SEQUENCE</scope>
</reference>
<gene>
    <name evidence="1" type="ORF">PLEPLA_LOCUS9086</name>
</gene>
<proteinExistence type="predicted"/>
<name>A0A9N7YEE0_PLEPL</name>
<evidence type="ECO:0000313" key="1">
    <source>
        <dbReference type="EMBL" id="CAB1421204.1"/>
    </source>
</evidence>
<organism evidence="1 2">
    <name type="scientific">Pleuronectes platessa</name>
    <name type="common">European plaice</name>
    <dbReference type="NCBI Taxonomy" id="8262"/>
    <lineage>
        <taxon>Eukaryota</taxon>
        <taxon>Metazoa</taxon>
        <taxon>Chordata</taxon>
        <taxon>Craniata</taxon>
        <taxon>Vertebrata</taxon>
        <taxon>Euteleostomi</taxon>
        <taxon>Actinopterygii</taxon>
        <taxon>Neopterygii</taxon>
        <taxon>Teleostei</taxon>
        <taxon>Neoteleostei</taxon>
        <taxon>Acanthomorphata</taxon>
        <taxon>Carangaria</taxon>
        <taxon>Pleuronectiformes</taxon>
        <taxon>Pleuronectoidei</taxon>
        <taxon>Pleuronectidae</taxon>
        <taxon>Pleuronectes</taxon>
    </lineage>
</organism>
<sequence length="159" mass="17151">MGKRTAVRGSRDRAELLIKRWERLGIPLEADNGGSELGGLSSQEGNPGLGSACLILCSWPHGGSSANRTSIHLRKRKTAIPILSCSQIHVTALSDDVILRKPALGQQKENKSCSMKRGGKTEIGGDGCDVKECFWAPRRSSRSAVAGQLRVFNKQPVET</sequence>
<accession>A0A9N7YEE0</accession>
<dbReference type="EMBL" id="CADEAL010000510">
    <property type="protein sequence ID" value="CAB1421204.1"/>
    <property type="molecule type" value="Genomic_DNA"/>
</dbReference>
<evidence type="ECO:0000313" key="2">
    <source>
        <dbReference type="Proteomes" id="UP001153269"/>
    </source>
</evidence>
<protein>
    <submittedName>
        <fullName evidence="1">Uncharacterized protein</fullName>
    </submittedName>
</protein>
<keyword evidence="2" id="KW-1185">Reference proteome</keyword>